<feature type="region of interest" description="Disordered" evidence="1">
    <location>
        <begin position="17"/>
        <end position="43"/>
    </location>
</feature>
<feature type="compositionally biased region" description="Basic and acidic residues" evidence="1">
    <location>
        <begin position="2485"/>
        <end position="2506"/>
    </location>
</feature>
<feature type="region of interest" description="Disordered" evidence="1">
    <location>
        <begin position="1845"/>
        <end position="1865"/>
    </location>
</feature>
<reference evidence="4 5" key="1">
    <citation type="journal article" date="2007" name="PLoS Genet.">
        <title>A tale of two oxidation states: bacterial colonization of arsenic-rich environments.</title>
        <authorList>
            <person name="Muller D."/>
            <person name="Medigue C."/>
            <person name="Koechler S."/>
            <person name="Barbe V."/>
            <person name="Barakat M."/>
            <person name="Talla E."/>
            <person name="Bonnefoy V."/>
            <person name="Krin E."/>
            <person name="Arsene-Ploetze F."/>
            <person name="Carapito C."/>
            <person name="Chandler M."/>
            <person name="Cournoyer B."/>
            <person name="Cruveiller S."/>
            <person name="Dossat C."/>
            <person name="Duval S."/>
            <person name="Heymann M."/>
            <person name="Leize E."/>
            <person name="Lieutaud A."/>
            <person name="Lievremont D."/>
            <person name="Makita Y."/>
            <person name="Mangenot S."/>
            <person name="Nitschke W."/>
            <person name="Ortet P."/>
            <person name="Perdrial N."/>
            <person name="Schoepp B."/>
            <person name="Siguier N."/>
            <person name="Simeonova D.D."/>
            <person name="Rouy Z."/>
            <person name="Segurens B."/>
            <person name="Turlin E."/>
            <person name="Vallenet D."/>
            <person name="Van Dorsselaer A."/>
            <person name="Weiss S."/>
            <person name="Weissenbach J."/>
            <person name="Lett M.C."/>
            <person name="Danchin A."/>
            <person name="Bertin P.N."/>
        </authorList>
    </citation>
    <scope>NUCLEOTIDE SEQUENCE [LARGE SCALE GENOMIC DNA]</scope>
    <source>
        <strain evidence="5">ULPAs1</strain>
    </source>
</reference>
<evidence type="ECO:0000259" key="3">
    <source>
        <dbReference type="Pfam" id="PF18857"/>
    </source>
</evidence>
<feature type="compositionally biased region" description="Basic and acidic residues" evidence="1">
    <location>
        <begin position="833"/>
        <end position="847"/>
    </location>
</feature>
<keyword evidence="5" id="KW-1185">Reference proteome</keyword>
<gene>
    <name evidence="4" type="ordered locus">HEAR2267</name>
</gene>
<feature type="compositionally biased region" description="Polar residues" evidence="1">
    <location>
        <begin position="909"/>
        <end position="923"/>
    </location>
</feature>
<feature type="compositionally biased region" description="Basic and acidic residues" evidence="1">
    <location>
        <begin position="861"/>
        <end position="892"/>
    </location>
</feature>
<name>A4G7B3_HERAR</name>
<feature type="compositionally biased region" description="Basic and acidic residues" evidence="1">
    <location>
        <begin position="933"/>
        <end position="942"/>
    </location>
</feature>
<evidence type="ECO:0000259" key="2">
    <source>
        <dbReference type="Pfam" id="PF18814"/>
    </source>
</evidence>
<sequence length="2523" mass="275082">MRADDFLDGKLTLTSKADDFLDRKSPESPSLPVVTEPTSKSQKPLKEQLYSTLNKIFQPGNNTDPNDLGVMRDIPSAFNMESANELERVRANAPSSAYALGAAPVKLSAPVLGLRQGIGNLAQSAAGAIEAAGDITGIDRLSTYGSQSGGRIRDFTQGAVLDKQPIEGFTPNSIIQDLPQAGASAVSSVIANAPALAISAATGNPTLGLMQMFGQSSANQYSDARNSGVTGGGAAINALLTGAAEVAGEKVGGFGILSKGIGDAVKGQSIEPLARAMIKSGIRETPGEELTTALQFGIDKLPGVGTNQEATGADLAKQMKDTALATLMQSGGMVAGGQALSAASQAQNPNKQIAKAINEAVDKAEYAIPAEQVARASLAPNESQALNIISPLPKPKPRTPIEAADDFLDAPAKEPANDLPTTAELPVVQPVTVQGNESVAAPVQNESRIAIPDPATPSIEQPTALTQETPATARTASWVIRDKATGDVVMETYDPKKVEALNTVKYEAVPIAEHLNSLSKADTWEAAKTAKADPIVAPTVTAPEMAAEVDRPFELPEQITERSTQLETASEGLRPGDIVAATGKPFATKAAADKEKKLAGKGWQVKKGAGGFVIRHQPQTEAQIAAHGRRKRNANQVDTESDSMFAAIAKLGGIRMDDLTKQWGFDPSEFKSLRGAGIKRVGTANGMSLDRAGEALAELGYLSYDENGKHDLSELFDLFDGELRGNKHFTPQGYAKVGQAMNEQGWLDAQLAEQLDALPEDGQDNIEEFTDEYETVSEPEEAAITIDSDDASASMGGENGEVNNDASAEEGNNRSVTQATEGAPPASAASQRAGDDGESTGRVRSESVDDFALDGETEQEAQSRIDRQAQARQRDEADARKSDQRTQADAERGSFTLTGSDRTADVAASQGQEDIFGSNTSNDPDSDIPFDANDSRVDRNDDPDYVPFSRADDTRDLMFTHNLTGANLLHANRMGGIAVPSFAITKKSNALDGFGEITLIGSRNMADPKGYAGTKVFGADIYSPRYPSVNHKFDRDALESINQALKPYTERYGNRDLYPTDLDNDAVRELAGMNSVRAAALDSMGIVVDPVMENGAVDKYKTERAIANAISENQAYKQVDQFAKDLVLNSGAEERIFQGYTNAGKRKYTPHTLENVVKILKKELRAGENFSYGVGSIRATVTPQFRSIAEIKKNKGRIVGEESFGAVKKEIDDELNSITRSLESYHPASDRFGFSDTVTGTMSDAAKMGVPRALNENGFEDVPLELQRQVSDFMQKLRELPTGYFEAKILRDVSLSEFSGAVIPSDTSKAVREALDKAGVPYREYSNDDSEQGRIEARRKAVEEYTTELDSQGKDTLFQRNGKQTGLSVDAVRAAIAKDSFNHDVDVYATLDDAPEYIRIQARREGGGDVEGYWDMAKNKVALIASNLDSPERAREVARHELIGHYGLENMLSDSADPGAMNALVKRVIRAEQDGNKLIQELGAQVDRSQPDIDEKRRAKEIIAIMAERNIQNSITRRVYDAIRTFLKKIGFIDSDITDAEIAGLLRDAQNYLRQQGREMQYGQPAGAFAREQKTPLESGTPLTREEVLAKQSADERAAKAEAKTDKPKEKNVTADQVDMFNEQGSLFARTSAEMDQMATSAPRIARSQHALNFGTRATFDSPEPGTLDAVVRAMQNNKIDLKRVQDAIRETGATITEGQDAYLNEELYIGKVTAMIDKLVDRRVTPMLEAINKAGLTVADVSEYLYARHVSLDDVNTKLRALNADQPNNTALSGMTDAKAAAIMGKYRGNGDMTRIAGMVDNITTETRRRIVSSGLETAEMVRQWESTYKHYVPLMRDVEGGRQGTGQGYAVKGKESQRRMGSDKEATNILANIIAQAQSSIMRSEKAKVGRSLLDLARNHPNDAFWKVDMPPQKKTVSKETGLVEVAVDPRYKVADNVLVVKENGIEHFIVFNEKNARAVEIAKAMKNLDMPTLPWVIESTGKLTRHLAQWITARNPLFWITNFARDVQGAAFNLQDTPIAGKEAQVMKNIPSAMRGYWKITRGDGEGKWADYANEFKSAGAETGYVKVFESPEDHMADLEKQLAQMQQGKADPRKLARSMIEAIDDYNTIIENGVRLAVYQAGRDNGMTIRKSASMAKNITVNFNRRGNQSTGFNALYMFMNASIQGNTRFLTAIATNRRAQTVAAALVGIGFVLDAVNRAIGGDDDETGRKKYDLIPEWERERNWIFMSPSGKYIKVPMPYGPHIALNMGRMMSDMVFGAKADPVERALSIARITVDAFNPLGSNGSFNQLITPSVLKPVTQISENKSFTGAPLYREADDRGHIGPAYTRHFRATAEHWVEASKMLNDVSGGDTIKPGSVDIPPEVLRTIFLSWAVPGLSQTADKSIDTATRSATGKRVEPSQIPALSRFYGEAPEERALERAYYEDQRKVKQALEQAKKYSKVGDRASEERTLTELGEGDLKKGKAVRRKWEKAEEDMQYENKERRRLETDKTDDADQRSKFENIEKRRLEIIRKALR</sequence>
<dbReference type="Proteomes" id="UP000006697">
    <property type="component" value="Chromosome"/>
</dbReference>
<feature type="region of interest" description="Disordered" evidence="1">
    <location>
        <begin position="788"/>
        <end position="949"/>
    </location>
</feature>
<evidence type="ECO:0000313" key="5">
    <source>
        <dbReference type="Proteomes" id="UP000006697"/>
    </source>
</evidence>
<dbReference type="KEGG" id="har:HEAR2267"/>
<feature type="domain" description="Large polyvalent protein associated" evidence="3">
    <location>
        <begin position="2215"/>
        <end position="2410"/>
    </location>
</feature>
<feature type="compositionally biased region" description="Basic and acidic residues" evidence="1">
    <location>
        <begin position="17"/>
        <end position="26"/>
    </location>
</feature>
<dbReference type="STRING" id="204773.HEAR2267"/>
<protein>
    <submittedName>
        <fullName evidence="4">Uncharacterized protein</fullName>
    </submittedName>
</protein>
<dbReference type="eggNOG" id="COG1040">
    <property type="taxonomic scope" value="Bacteria"/>
</dbReference>
<dbReference type="Pfam" id="PF18814">
    <property type="entry name" value="PBECR5"/>
    <property type="match status" value="1"/>
</dbReference>
<dbReference type="Pfam" id="PF18857">
    <property type="entry name" value="LPD38"/>
    <property type="match status" value="1"/>
</dbReference>
<evidence type="ECO:0000256" key="1">
    <source>
        <dbReference type="SAM" id="MobiDB-lite"/>
    </source>
</evidence>
<dbReference type="eggNOG" id="COG0456">
    <property type="taxonomic scope" value="Bacteria"/>
</dbReference>
<feature type="compositionally biased region" description="Acidic residues" evidence="1">
    <location>
        <begin position="848"/>
        <end position="859"/>
    </location>
</feature>
<dbReference type="EMBL" id="CU207211">
    <property type="protein sequence ID" value="CAL62400.1"/>
    <property type="molecule type" value="Genomic_DNA"/>
</dbReference>
<dbReference type="InterPro" id="IPR040561">
    <property type="entry name" value="LPD38"/>
</dbReference>
<evidence type="ECO:0000313" key="4">
    <source>
        <dbReference type="EMBL" id="CAL62400.1"/>
    </source>
</evidence>
<organism evidence="4 5">
    <name type="scientific">Herminiimonas arsenicoxydans</name>
    <dbReference type="NCBI Taxonomy" id="204773"/>
    <lineage>
        <taxon>Bacteria</taxon>
        <taxon>Pseudomonadati</taxon>
        <taxon>Pseudomonadota</taxon>
        <taxon>Betaproteobacteria</taxon>
        <taxon>Burkholderiales</taxon>
        <taxon>Oxalobacteraceae</taxon>
        <taxon>Herminiimonas</taxon>
    </lineage>
</organism>
<dbReference type="HOGENOM" id="CLU_228368_0_0_4"/>
<accession>A4G7B3</accession>
<feature type="compositionally biased region" description="Basic and acidic residues" evidence="1">
    <location>
        <begin position="1854"/>
        <end position="1865"/>
    </location>
</feature>
<proteinExistence type="predicted"/>
<feature type="region of interest" description="Disordered" evidence="1">
    <location>
        <begin position="2467"/>
        <end position="2506"/>
    </location>
</feature>
<feature type="domain" description="Barnase-EndoU-ColicinE5/D-RelE like" evidence="2">
    <location>
        <begin position="953"/>
        <end position="1045"/>
    </location>
</feature>
<dbReference type="InterPro" id="IPR040998">
    <property type="entry name" value="PBECR5"/>
</dbReference>